<keyword evidence="5" id="KW-1185">Reference proteome</keyword>
<accession>A0A4Q1C2H7</accession>
<dbReference type="GO" id="GO:0031956">
    <property type="term" value="F:medium-chain fatty acid-CoA ligase activity"/>
    <property type="evidence" value="ECO:0007669"/>
    <property type="project" value="TreeGrafter"/>
</dbReference>
<evidence type="ECO:0000256" key="1">
    <source>
        <dbReference type="ARBA" id="ARBA00006432"/>
    </source>
</evidence>
<reference evidence="4 5" key="1">
    <citation type="submission" date="2019-01" db="EMBL/GenBank/DDBJ databases">
        <title>Cytophagaceae bacterium strain CAR-16.</title>
        <authorList>
            <person name="Chen W.-M."/>
        </authorList>
    </citation>
    <scope>NUCLEOTIDE SEQUENCE [LARGE SCALE GENOMIC DNA]</scope>
    <source>
        <strain evidence="4 5">CAR-16</strain>
    </source>
</reference>
<organism evidence="4 5">
    <name type="scientific">Aquirufa rosea</name>
    <dbReference type="NCBI Taxonomy" id="2509241"/>
    <lineage>
        <taxon>Bacteria</taxon>
        <taxon>Pseudomonadati</taxon>
        <taxon>Bacteroidota</taxon>
        <taxon>Cytophagia</taxon>
        <taxon>Cytophagales</taxon>
        <taxon>Flectobacillaceae</taxon>
        <taxon>Aquirufa</taxon>
    </lineage>
</organism>
<proteinExistence type="inferred from homology"/>
<gene>
    <name evidence="4" type="ORF">ESB04_01305</name>
</gene>
<dbReference type="Pfam" id="PF00501">
    <property type="entry name" value="AMP-binding"/>
    <property type="match status" value="1"/>
</dbReference>
<keyword evidence="2 4" id="KW-0436">Ligase</keyword>
<dbReference type="GO" id="GO:0006631">
    <property type="term" value="P:fatty acid metabolic process"/>
    <property type="evidence" value="ECO:0007669"/>
    <property type="project" value="TreeGrafter"/>
</dbReference>
<feature type="domain" description="AMP-dependent synthetase/ligase" evidence="3">
    <location>
        <begin position="38"/>
        <end position="223"/>
    </location>
</feature>
<dbReference type="RefSeq" id="WP_129025454.1">
    <property type="nucleotide sequence ID" value="NZ_SDHY01000001.1"/>
</dbReference>
<dbReference type="OrthoDB" id="8870348at2"/>
<dbReference type="InterPro" id="IPR000873">
    <property type="entry name" value="AMP-dep_synth/lig_dom"/>
</dbReference>
<dbReference type="Gene3D" id="3.30.300.30">
    <property type="match status" value="1"/>
</dbReference>
<dbReference type="SUPFAM" id="SSF56801">
    <property type="entry name" value="Acetyl-CoA synthetase-like"/>
    <property type="match status" value="1"/>
</dbReference>
<protein>
    <submittedName>
        <fullName evidence="4">O-succinylbenzoic acid--CoA ligase</fullName>
    </submittedName>
</protein>
<dbReference type="EMBL" id="SDHY01000001">
    <property type="protein sequence ID" value="RXK52315.1"/>
    <property type="molecule type" value="Genomic_DNA"/>
</dbReference>
<dbReference type="PANTHER" id="PTHR43201">
    <property type="entry name" value="ACYL-COA SYNTHETASE"/>
    <property type="match status" value="1"/>
</dbReference>
<dbReference type="Gene3D" id="3.40.50.12780">
    <property type="entry name" value="N-terminal domain of ligase-like"/>
    <property type="match status" value="1"/>
</dbReference>
<evidence type="ECO:0000256" key="2">
    <source>
        <dbReference type="ARBA" id="ARBA00022598"/>
    </source>
</evidence>
<comment type="similarity">
    <text evidence="1">Belongs to the ATP-dependent AMP-binding enzyme family.</text>
</comment>
<evidence type="ECO:0000313" key="4">
    <source>
        <dbReference type="EMBL" id="RXK52315.1"/>
    </source>
</evidence>
<dbReference type="InterPro" id="IPR045851">
    <property type="entry name" value="AMP-bd_C_sf"/>
</dbReference>
<name>A0A4Q1C2H7_9BACT</name>
<dbReference type="AlphaFoldDB" id="A0A4Q1C2H7"/>
<comment type="caution">
    <text evidence="4">The sequence shown here is derived from an EMBL/GenBank/DDBJ whole genome shotgun (WGS) entry which is preliminary data.</text>
</comment>
<evidence type="ECO:0000259" key="3">
    <source>
        <dbReference type="Pfam" id="PF00501"/>
    </source>
</evidence>
<evidence type="ECO:0000313" key="5">
    <source>
        <dbReference type="Proteomes" id="UP000289455"/>
    </source>
</evidence>
<dbReference type="Proteomes" id="UP000289455">
    <property type="component" value="Unassembled WGS sequence"/>
</dbReference>
<dbReference type="PANTHER" id="PTHR43201:SF5">
    <property type="entry name" value="MEDIUM-CHAIN ACYL-COA LIGASE ACSF2, MITOCHONDRIAL"/>
    <property type="match status" value="1"/>
</dbReference>
<sequence length="354" mass="39665">MLLISPKSNSFPIPSTPFEAEVMEFCRLWHTGNEWFTFHTSGSTGVPKEIKIHRRQMIYSAKMTGKWLGLKSGDKALLCLPIRFIGGVMVVVRALVLDLELVIVEPSNQPEIPANLSLVLTSLVPPQLQYLLQNPSLLSSFSIAKGILVGGAAISKEIENLAAKQDIPIYLTYGMTETVSHIAYRSISKTTDEYLIPLSGVELRLNADACLCVRSFVTNEVWIETNDVADLLPDQRFQILGRKDFVINSGGMKIFPSQIEQHVQTYFLENGLSYLCFVAGLPDEKYGQRATLFIESQQAITWENDLKRYLLQHLSSKQIPKSIICLPQFIFNSNGKLDSRKTVALYQETSSIES</sequence>
<dbReference type="InterPro" id="IPR042099">
    <property type="entry name" value="ANL_N_sf"/>
</dbReference>